<evidence type="ECO:0000313" key="2">
    <source>
        <dbReference type="Proteomes" id="UP001280121"/>
    </source>
</evidence>
<gene>
    <name evidence="1" type="ORF">Ddye_014220</name>
</gene>
<name>A0AAD9X7Q4_9ROSI</name>
<accession>A0AAD9X7Q4</accession>
<evidence type="ECO:0000313" key="1">
    <source>
        <dbReference type="EMBL" id="KAK2654364.1"/>
    </source>
</evidence>
<sequence>MFNTSSTTCEVCISHCIVYVFLEAYKKFSSQMPYKRWSHFSLLSFVINEKPPLPCLNILKHLRLDKELEKQWYAADMKIPNNMKTLIFEYLRGKAGGETGPTDRIPVDPVDLNFTEELGKSILAWHIATDIKYELDGEDIKRHGRAFELHCGLICQISRYMFYLMIIRAADKIKRTGSLPSADPRLFNSVIPLLNR</sequence>
<proteinExistence type="predicted"/>
<keyword evidence="2" id="KW-1185">Reference proteome</keyword>
<dbReference type="EMBL" id="JANJYI010000004">
    <property type="protein sequence ID" value="KAK2654364.1"/>
    <property type="molecule type" value="Genomic_DNA"/>
</dbReference>
<organism evidence="1 2">
    <name type="scientific">Dipteronia dyeriana</name>
    <dbReference type="NCBI Taxonomy" id="168575"/>
    <lineage>
        <taxon>Eukaryota</taxon>
        <taxon>Viridiplantae</taxon>
        <taxon>Streptophyta</taxon>
        <taxon>Embryophyta</taxon>
        <taxon>Tracheophyta</taxon>
        <taxon>Spermatophyta</taxon>
        <taxon>Magnoliopsida</taxon>
        <taxon>eudicotyledons</taxon>
        <taxon>Gunneridae</taxon>
        <taxon>Pentapetalae</taxon>
        <taxon>rosids</taxon>
        <taxon>malvids</taxon>
        <taxon>Sapindales</taxon>
        <taxon>Sapindaceae</taxon>
        <taxon>Hippocastanoideae</taxon>
        <taxon>Acereae</taxon>
        <taxon>Dipteronia</taxon>
    </lineage>
</organism>
<reference evidence="1" key="1">
    <citation type="journal article" date="2023" name="Plant J.">
        <title>Genome sequences and population genomics provide insights into the demographic history, inbreeding, and mutation load of two 'living fossil' tree species of Dipteronia.</title>
        <authorList>
            <person name="Feng Y."/>
            <person name="Comes H.P."/>
            <person name="Chen J."/>
            <person name="Zhu S."/>
            <person name="Lu R."/>
            <person name="Zhang X."/>
            <person name="Li P."/>
            <person name="Qiu J."/>
            <person name="Olsen K.M."/>
            <person name="Qiu Y."/>
        </authorList>
    </citation>
    <scope>NUCLEOTIDE SEQUENCE</scope>
    <source>
        <strain evidence="1">KIB01</strain>
    </source>
</reference>
<comment type="caution">
    <text evidence="1">The sequence shown here is derived from an EMBL/GenBank/DDBJ whole genome shotgun (WGS) entry which is preliminary data.</text>
</comment>
<dbReference type="AlphaFoldDB" id="A0AAD9X7Q4"/>
<protein>
    <submittedName>
        <fullName evidence="1">Uncharacterized protein</fullName>
    </submittedName>
</protein>
<dbReference type="Proteomes" id="UP001280121">
    <property type="component" value="Unassembled WGS sequence"/>
</dbReference>